<dbReference type="GO" id="GO:0015031">
    <property type="term" value="P:protein transport"/>
    <property type="evidence" value="ECO:0007669"/>
    <property type="project" value="UniProtKB-KW"/>
</dbReference>
<dbReference type="SUPFAM" id="SSF144122">
    <property type="entry name" value="Tim10-like"/>
    <property type="match status" value="1"/>
</dbReference>
<evidence type="ECO:0000313" key="17">
    <source>
        <dbReference type="Proteomes" id="UP000188318"/>
    </source>
</evidence>
<dbReference type="Proteomes" id="UP000188318">
    <property type="component" value="Unassembled WGS sequence"/>
</dbReference>
<gene>
    <name evidence="16" type="ORF">ASPCADRAFT_126491</name>
</gene>
<keyword evidence="4" id="KW-0479">Metal-binding</keyword>
<evidence type="ECO:0000256" key="6">
    <source>
        <dbReference type="ARBA" id="ARBA00022833"/>
    </source>
</evidence>
<keyword evidence="5 14" id="KW-0472">Membrane</keyword>
<evidence type="ECO:0000256" key="2">
    <source>
        <dbReference type="ARBA" id="ARBA00006720"/>
    </source>
</evidence>
<evidence type="ECO:0000256" key="1">
    <source>
        <dbReference type="ARBA" id="ARBA00004137"/>
    </source>
</evidence>
<evidence type="ECO:0000259" key="15">
    <source>
        <dbReference type="Pfam" id="PF02953"/>
    </source>
</evidence>
<evidence type="ECO:0000256" key="10">
    <source>
        <dbReference type="ARBA" id="ARBA00023157"/>
    </source>
</evidence>
<comment type="similarity">
    <text evidence="2 14">Belongs to the small Tim family.</text>
</comment>
<evidence type="ECO:0000256" key="5">
    <source>
        <dbReference type="ARBA" id="ARBA00022792"/>
    </source>
</evidence>
<comment type="subunit">
    <text evidence="13">Heterohexamer; composed of 3 copies of TIM8 and 3 copies of TIM13, named soluble 70 kDa complex. Associates with the TIM22 complex, whose core is composed of TIM22 and TIM54. Interacts with the transmembrane regions of multi-pass transmembrane proteins in transit.</text>
</comment>
<evidence type="ECO:0000256" key="13">
    <source>
        <dbReference type="ARBA" id="ARBA00025862"/>
    </source>
</evidence>
<evidence type="ECO:0000256" key="14">
    <source>
        <dbReference type="RuleBase" id="RU367043"/>
    </source>
</evidence>
<dbReference type="OMA" id="MAAWNQV"/>
<keyword evidence="6" id="KW-0862">Zinc</keyword>
<keyword evidence="9 14" id="KW-0496">Mitochondrion</keyword>
<accession>A0A1R3RYT1</accession>
<comment type="domain">
    <text evidence="14">The twin CX3C motif contains 4 conserved Cys residues that form 2 disulfide bonds in the mitochondrial intermembrane space.</text>
</comment>
<keyword evidence="10 14" id="KW-1015">Disulfide bond</keyword>
<dbReference type="GO" id="GO:0045039">
    <property type="term" value="P:protein insertion into mitochondrial inner membrane"/>
    <property type="evidence" value="ECO:0007669"/>
    <property type="project" value="UniProtKB-ARBA"/>
</dbReference>
<evidence type="ECO:0000256" key="3">
    <source>
        <dbReference type="ARBA" id="ARBA00022448"/>
    </source>
</evidence>
<comment type="subcellular location">
    <subcellularLocation>
        <location evidence="1 14">Mitochondrion inner membrane</location>
        <topology evidence="1 14">Peripheral membrane protein</topology>
        <orientation evidence="1 14">Intermembrane side</orientation>
    </subcellularLocation>
</comment>
<evidence type="ECO:0000256" key="8">
    <source>
        <dbReference type="ARBA" id="ARBA00023010"/>
    </source>
</evidence>
<dbReference type="VEuPathDB" id="FungiDB:ASPCADRAFT_126491"/>
<evidence type="ECO:0000313" key="16">
    <source>
        <dbReference type="EMBL" id="OOF99592.1"/>
    </source>
</evidence>
<protein>
    <recommendedName>
        <fullName evidence="14">Mitochondrial import inner membrane translocase subunit</fullName>
    </recommendedName>
</protein>
<dbReference type="OrthoDB" id="7813104at2759"/>
<dbReference type="FunFam" id="1.10.287.810:FF:000001">
    <property type="entry name" value="mitochondrial import inner membrane translocase subunit TIM13"/>
    <property type="match status" value="1"/>
</dbReference>
<dbReference type="Pfam" id="PF02953">
    <property type="entry name" value="zf-Tim10_DDP"/>
    <property type="match status" value="1"/>
</dbReference>
<dbReference type="Gene3D" id="1.10.287.810">
    <property type="entry name" value="Mitochondrial import inner membrane translocase subunit tim13 like domains"/>
    <property type="match status" value="1"/>
</dbReference>
<keyword evidence="17" id="KW-1185">Reference proteome</keyword>
<name>A0A1R3RYT1_ASPC5</name>
<keyword evidence="5 14" id="KW-0999">Mitochondrion inner membrane</keyword>
<organism evidence="16 17">
    <name type="scientific">Aspergillus carbonarius (strain ITEM 5010)</name>
    <dbReference type="NCBI Taxonomy" id="602072"/>
    <lineage>
        <taxon>Eukaryota</taxon>
        <taxon>Fungi</taxon>
        <taxon>Dikarya</taxon>
        <taxon>Ascomycota</taxon>
        <taxon>Pezizomycotina</taxon>
        <taxon>Eurotiomycetes</taxon>
        <taxon>Eurotiomycetidae</taxon>
        <taxon>Eurotiales</taxon>
        <taxon>Aspergillaceae</taxon>
        <taxon>Aspergillus</taxon>
        <taxon>Aspergillus subgen. Circumdati</taxon>
    </lineage>
</organism>
<reference evidence="17" key="1">
    <citation type="journal article" date="2017" name="Genome Biol.">
        <title>Comparative genomics reveals high biological diversity and specific adaptations in the industrially and medically important fungal genus Aspergillus.</title>
        <authorList>
            <person name="de Vries R.P."/>
            <person name="Riley R."/>
            <person name="Wiebenga A."/>
            <person name="Aguilar-Osorio G."/>
            <person name="Amillis S."/>
            <person name="Uchima C.A."/>
            <person name="Anderluh G."/>
            <person name="Asadollahi M."/>
            <person name="Askin M."/>
            <person name="Barry K."/>
            <person name="Battaglia E."/>
            <person name="Bayram O."/>
            <person name="Benocci T."/>
            <person name="Braus-Stromeyer S.A."/>
            <person name="Caldana C."/>
            <person name="Canovas D."/>
            <person name="Cerqueira G.C."/>
            <person name="Chen F."/>
            <person name="Chen W."/>
            <person name="Choi C."/>
            <person name="Clum A."/>
            <person name="Dos Santos R.A."/>
            <person name="Damasio A.R."/>
            <person name="Diallinas G."/>
            <person name="Emri T."/>
            <person name="Fekete E."/>
            <person name="Flipphi M."/>
            <person name="Freyberg S."/>
            <person name="Gallo A."/>
            <person name="Gournas C."/>
            <person name="Habgood R."/>
            <person name="Hainaut M."/>
            <person name="Harispe M.L."/>
            <person name="Henrissat B."/>
            <person name="Hilden K.S."/>
            <person name="Hope R."/>
            <person name="Hossain A."/>
            <person name="Karabika E."/>
            <person name="Karaffa L."/>
            <person name="Karanyi Z."/>
            <person name="Krasevec N."/>
            <person name="Kuo A."/>
            <person name="Kusch H."/>
            <person name="LaButti K."/>
            <person name="Lagendijk E.L."/>
            <person name="Lapidus A."/>
            <person name="Levasseur A."/>
            <person name="Lindquist E."/>
            <person name="Lipzen A."/>
            <person name="Logrieco A.F."/>
            <person name="MacCabe A."/>
            <person name="Maekelae M.R."/>
            <person name="Malavazi I."/>
            <person name="Melin P."/>
            <person name="Meyer V."/>
            <person name="Mielnichuk N."/>
            <person name="Miskei M."/>
            <person name="Molnar A.P."/>
            <person name="Mule G."/>
            <person name="Ngan C.Y."/>
            <person name="Orejas M."/>
            <person name="Orosz E."/>
            <person name="Ouedraogo J.P."/>
            <person name="Overkamp K.M."/>
            <person name="Park H.-S."/>
            <person name="Perrone G."/>
            <person name="Piumi F."/>
            <person name="Punt P.J."/>
            <person name="Ram A.F."/>
            <person name="Ramon A."/>
            <person name="Rauscher S."/>
            <person name="Record E."/>
            <person name="Riano-Pachon D.M."/>
            <person name="Robert V."/>
            <person name="Roehrig J."/>
            <person name="Ruller R."/>
            <person name="Salamov A."/>
            <person name="Salih N.S."/>
            <person name="Samson R.A."/>
            <person name="Sandor E."/>
            <person name="Sanguinetti M."/>
            <person name="Schuetze T."/>
            <person name="Sepcic K."/>
            <person name="Shelest E."/>
            <person name="Sherlock G."/>
            <person name="Sophianopoulou V."/>
            <person name="Squina F.M."/>
            <person name="Sun H."/>
            <person name="Susca A."/>
            <person name="Todd R.B."/>
            <person name="Tsang A."/>
            <person name="Unkles S.E."/>
            <person name="van de Wiele N."/>
            <person name="van Rossen-Uffink D."/>
            <person name="Oliveira J.V."/>
            <person name="Vesth T.C."/>
            <person name="Visser J."/>
            <person name="Yu J.-H."/>
            <person name="Zhou M."/>
            <person name="Andersen M.R."/>
            <person name="Archer D.B."/>
            <person name="Baker S.E."/>
            <person name="Benoit I."/>
            <person name="Brakhage A.A."/>
            <person name="Braus G.H."/>
            <person name="Fischer R."/>
            <person name="Frisvad J.C."/>
            <person name="Goldman G.H."/>
            <person name="Houbraken J."/>
            <person name="Oakley B."/>
            <person name="Pocsi I."/>
            <person name="Scazzocchio C."/>
            <person name="Seiboth B."/>
            <person name="vanKuyk P.A."/>
            <person name="Wortman J."/>
            <person name="Dyer P.S."/>
            <person name="Grigoriev I.V."/>
        </authorList>
    </citation>
    <scope>NUCLEOTIDE SEQUENCE [LARGE SCALE GENOMIC DNA]</scope>
    <source>
        <strain evidence="17">ITEM 5010</strain>
    </source>
</reference>
<keyword evidence="8 14" id="KW-0811">Translocation</keyword>
<keyword evidence="3 14" id="KW-0813">Transport</keyword>
<evidence type="ECO:0000256" key="9">
    <source>
        <dbReference type="ARBA" id="ARBA00023128"/>
    </source>
</evidence>
<dbReference type="GO" id="GO:0046872">
    <property type="term" value="F:metal ion binding"/>
    <property type="evidence" value="ECO:0007669"/>
    <property type="project" value="UniProtKB-KW"/>
</dbReference>
<dbReference type="AlphaFoldDB" id="A0A1R3RYT1"/>
<dbReference type="GO" id="GO:0042719">
    <property type="term" value="C:mitochondrial intermembrane space chaperone complex"/>
    <property type="evidence" value="ECO:0007669"/>
    <property type="project" value="UniProtKB-ARBA"/>
</dbReference>
<keyword evidence="11 14" id="KW-0143">Chaperone</keyword>
<evidence type="ECO:0000256" key="7">
    <source>
        <dbReference type="ARBA" id="ARBA00022927"/>
    </source>
</evidence>
<sequence length="96" mass="10472">MSLFGSSSSADLSSKEVKDSLIKQVQGEAAMANARNLIAKVNDNCFSKCIPTPGASLSAGEQTCLTDCMEKYIAFWNEVSRAHHHRMGLESKKYSL</sequence>
<keyword evidence="7 14" id="KW-0653">Protein transport</keyword>
<evidence type="ECO:0000256" key="12">
    <source>
        <dbReference type="ARBA" id="ARBA00025151"/>
    </source>
</evidence>
<comment type="function">
    <text evidence="12">Mitochondrial intermembrane chaperone that participates in the import and insertion of some multi-pass transmembrane proteins into the mitochondrial inner membrane. Also required for the transfer of beta-barrel precursors from the TOM complex to the sorting and assembly machinery (SAM complex) of the outer membrane. Acts as a chaperone-like protein that protects the hydrophobic precursors from aggregation and guide them through the mitochondrial intermembrane space. The TIM8-TIM13 complex is non essential and only mediates the import of few proteins, while the predominant TIM9-TIM10 70 kDa complex is crucial and mediates the import of much more proteins.</text>
</comment>
<evidence type="ECO:0000256" key="11">
    <source>
        <dbReference type="ARBA" id="ARBA00023186"/>
    </source>
</evidence>
<dbReference type="EMBL" id="KV907494">
    <property type="protein sequence ID" value="OOF99592.1"/>
    <property type="molecule type" value="Genomic_DNA"/>
</dbReference>
<dbReference type="GO" id="GO:0005743">
    <property type="term" value="C:mitochondrial inner membrane"/>
    <property type="evidence" value="ECO:0007669"/>
    <property type="project" value="UniProtKB-SubCell"/>
</dbReference>
<dbReference type="STRING" id="602072.A0A1R3RYT1"/>
<dbReference type="InterPro" id="IPR035427">
    <property type="entry name" value="Tim10-like_dom_sf"/>
</dbReference>
<dbReference type="InterPro" id="IPR004217">
    <property type="entry name" value="Tim10-like"/>
</dbReference>
<proteinExistence type="inferred from homology"/>
<feature type="domain" description="Tim10-like" evidence="15">
    <location>
        <begin position="23"/>
        <end position="82"/>
    </location>
</feature>
<evidence type="ECO:0000256" key="4">
    <source>
        <dbReference type="ARBA" id="ARBA00022723"/>
    </source>
</evidence>